<dbReference type="AlphaFoldDB" id="A0A369QE27"/>
<keyword evidence="3" id="KW-1185">Reference proteome</keyword>
<accession>A0A369QE27</accession>
<comment type="caution">
    <text evidence="2">The sequence shown here is derived from an EMBL/GenBank/DDBJ whole genome shotgun (WGS) entry which is preliminary data.</text>
</comment>
<evidence type="ECO:0000313" key="2">
    <source>
        <dbReference type="EMBL" id="RDC62672.1"/>
    </source>
</evidence>
<reference evidence="2 3" key="1">
    <citation type="submission" date="2018-04" db="EMBL/GenBank/DDBJ databases">
        <title>Adhaeribacter sp. HMF7616 genome sequencing and assembly.</title>
        <authorList>
            <person name="Kang H."/>
            <person name="Kang J."/>
            <person name="Cha I."/>
            <person name="Kim H."/>
            <person name="Joh K."/>
        </authorList>
    </citation>
    <scope>NUCLEOTIDE SEQUENCE [LARGE SCALE GENOMIC DNA]</scope>
    <source>
        <strain evidence="2 3">HMF7616</strain>
    </source>
</reference>
<gene>
    <name evidence="2" type="ORF">AHMF7616_01266</name>
</gene>
<protein>
    <submittedName>
        <fullName evidence="2">Uncharacterized protein</fullName>
    </submittedName>
</protein>
<sequence>MEEAKKLEKEEDKKVAKKESSSSTSRTTAASNYIYSLNGKGQALPEETQHFLKKR</sequence>
<evidence type="ECO:0000256" key="1">
    <source>
        <dbReference type="SAM" id="MobiDB-lite"/>
    </source>
</evidence>
<feature type="region of interest" description="Disordered" evidence="1">
    <location>
        <begin position="1"/>
        <end position="30"/>
    </location>
</feature>
<dbReference type="EMBL" id="QASA01000001">
    <property type="protein sequence ID" value="RDC62672.1"/>
    <property type="molecule type" value="Genomic_DNA"/>
</dbReference>
<feature type="compositionally biased region" description="Basic and acidic residues" evidence="1">
    <location>
        <begin position="1"/>
        <end position="20"/>
    </location>
</feature>
<evidence type="ECO:0000313" key="3">
    <source>
        <dbReference type="Proteomes" id="UP000253919"/>
    </source>
</evidence>
<feature type="compositionally biased region" description="Low complexity" evidence="1">
    <location>
        <begin position="21"/>
        <end position="30"/>
    </location>
</feature>
<dbReference type="Proteomes" id="UP000253919">
    <property type="component" value="Unassembled WGS sequence"/>
</dbReference>
<name>A0A369QE27_9BACT</name>
<proteinExistence type="predicted"/>
<organism evidence="2 3">
    <name type="scientific">Adhaeribacter pallidiroseus</name>
    <dbReference type="NCBI Taxonomy" id="2072847"/>
    <lineage>
        <taxon>Bacteria</taxon>
        <taxon>Pseudomonadati</taxon>
        <taxon>Bacteroidota</taxon>
        <taxon>Cytophagia</taxon>
        <taxon>Cytophagales</taxon>
        <taxon>Hymenobacteraceae</taxon>
        <taxon>Adhaeribacter</taxon>
    </lineage>
</organism>